<comment type="caution">
    <text evidence="1">The sequence shown here is derived from an EMBL/GenBank/DDBJ whole genome shotgun (WGS) entry which is preliminary data.</text>
</comment>
<protein>
    <submittedName>
        <fullName evidence="1">Uncharacterized protein</fullName>
    </submittedName>
</protein>
<dbReference type="EMBL" id="BPLQ01014871">
    <property type="protein sequence ID" value="GIY83871.1"/>
    <property type="molecule type" value="Genomic_DNA"/>
</dbReference>
<keyword evidence="2" id="KW-1185">Reference proteome</keyword>
<accession>A0AAV4WLV1</accession>
<sequence length="116" mass="12854">MYLKNAGESLPTVSIALLEEKEMTKFRNLAVGVGDGILSLESQKLFWSALSEKNSILRKDRVTFRARSQGEIHSLGSRSTGDPFHYSTASLLVSNLKVHVLADPWVILSIIQQCAH</sequence>
<dbReference type="Proteomes" id="UP001054837">
    <property type="component" value="Unassembled WGS sequence"/>
</dbReference>
<reference evidence="1 2" key="1">
    <citation type="submission" date="2021-06" db="EMBL/GenBank/DDBJ databases">
        <title>Caerostris darwini draft genome.</title>
        <authorList>
            <person name="Kono N."/>
            <person name="Arakawa K."/>
        </authorList>
    </citation>
    <scope>NUCLEOTIDE SEQUENCE [LARGE SCALE GENOMIC DNA]</scope>
</reference>
<gene>
    <name evidence="1" type="ORF">CDAR_223991</name>
</gene>
<organism evidence="1 2">
    <name type="scientific">Caerostris darwini</name>
    <dbReference type="NCBI Taxonomy" id="1538125"/>
    <lineage>
        <taxon>Eukaryota</taxon>
        <taxon>Metazoa</taxon>
        <taxon>Ecdysozoa</taxon>
        <taxon>Arthropoda</taxon>
        <taxon>Chelicerata</taxon>
        <taxon>Arachnida</taxon>
        <taxon>Araneae</taxon>
        <taxon>Araneomorphae</taxon>
        <taxon>Entelegynae</taxon>
        <taxon>Araneoidea</taxon>
        <taxon>Araneidae</taxon>
        <taxon>Caerostris</taxon>
    </lineage>
</organism>
<proteinExistence type="predicted"/>
<dbReference type="AlphaFoldDB" id="A0AAV4WLV1"/>
<name>A0AAV4WLV1_9ARAC</name>
<evidence type="ECO:0000313" key="2">
    <source>
        <dbReference type="Proteomes" id="UP001054837"/>
    </source>
</evidence>
<evidence type="ECO:0000313" key="1">
    <source>
        <dbReference type="EMBL" id="GIY83871.1"/>
    </source>
</evidence>